<reference evidence="4" key="1">
    <citation type="submission" date="2025-08" db="UniProtKB">
        <authorList>
            <consortium name="Ensembl"/>
        </authorList>
    </citation>
    <scope>IDENTIFICATION</scope>
</reference>
<dbReference type="Ensembl" id="ENSNNAT00000013929.1">
    <property type="protein sequence ID" value="ENSNNAP00000013303.1"/>
    <property type="gene ID" value="ENSNNAG00000008966.1"/>
</dbReference>
<dbReference type="Gene3D" id="3.10.440.10">
    <property type="match status" value="1"/>
</dbReference>
<keyword evidence="3" id="KW-0687">Ribonucleoprotein</keyword>
<evidence type="ECO:0000256" key="3">
    <source>
        <dbReference type="ARBA" id="ARBA00023274"/>
    </source>
</evidence>
<evidence type="ECO:0000256" key="1">
    <source>
        <dbReference type="ARBA" id="ARBA00010808"/>
    </source>
</evidence>
<keyword evidence="2" id="KW-0689">Ribosomal protein</keyword>
<dbReference type="InterPro" id="IPR000054">
    <property type="entry name" value="Ribosomal_eL31"/>
</dbReference>
<dbReference type="InterPro" id="IPR023621">
    <property type="entry name" value="Ribosomal_eL31_dom_sf"/>
</dbReference>
<comment type="similarity">
    <text evidence="1">Belongs to the eukaryotic ribosomal protein eL31 family.</text>
</comment>
<name>A0A8C6XF45_NAJNA</name>
<organism evidence="4 5">
    <name type="scientific">Naja naja</name>
    <name type="common">Indian cobra</name>
    <dbReference type="NCBI Taxonomy" id="35670"/>
    <lineage>
        <taxon>Eukaryota</taxon>
        <taxon>Metazoa</taxon>
        <taxon>Chordata</taxon>
        <taxon>Craniata</taxon>
        <taxon>Vertebrata</taxon>
        <taxon>Euteleostomi</taxon>
        <taxon>Lepidosauria</taxon>
        <taxon>Squamata</taxon>
        <taxon>Bifurcata</taxon>
        <taxon>Unidentata</taxon>
        <taxon>Episquamata</taxon>
        <taxon>Toxicofera</taxon>
        <taxon>Serpentes</taxon>
        <taxon>Colubroidea</taxon>
        <taxon>Elapidae</taxon>
        <taxon>Elapinae</taxon>
        <taxon>Naja</taxon>
    </lineage>
</organism>
<dbReference type="Proteomes" id="UP000694559">
    <property type="component" value="Unplaced"/>
</dbReference>
<dbReference type="SUPFAM" id="SSF54575">
    <property type="entry name" value="Ribosomal protein L31e"/>
    <property type="match status" value="1"/>
</dbReference>
<dbReference type="GO" id="GO:1990904">
    <property type="term" value="C:ribonucleoprotein complex"/>
    <property type="evidence" value="ECO:0007669"/>
    <property type="project" value="UniProtKB-KW"/>
</dbReference>
<dbReference type="OrthoDB" id="10406782at2759"/>
<reference evidence="4" key="2">
    <citation type="submission" date="2025-09" db="UniProtKB">
        <authorList>
            <consortium name="Ensembl"/>
        </authorList>
    </citation>
    <scope>IDENTIFICATION</scope>
</reference>
<dbReference type="Pfam" id="PF01198">
    <property type="entry name" value="Ribosomal_L31e"/>
    <property type="match status" value="1"/>
</dbReference>
<sequence>MSQWKKGVSIHKYTIHIPKRIHGLVFKKLASCEMNIPDICTDTSFNKVLWTKETKNVAYHSCVHFS</sequence>
<evidence type="ECO:0000256" key="2">
    <source>
        <dbReference type="ARBA" id="ARBA00022980"/>
    </source>
</evidence>
<keyword evidence="5" id="KW-1185">Reference proteome</keyword>
<evidence type="ECO:0000313" key="5">
    <source>
        <dbReference type="Proteomes" id="UP000694559"/>
    </source>
</evidence>
<dbReference type="GO" id="GO:0005840">
    <property type="term" value="C:ribosome"/>
    <property type="evidence" value="ECO:0007669"/>
    <property type="project" value="UniProtKB-KW"/>
</dbReference>
<dbReference type="AlphaFoldDB" id="A0A8C6XF45"/>
<dbReference type="SMART" id="SM01380">
    <property type="entry name" value="Ribosomal_L31e"/>
    <property type="match status" value="1"/>
</dbReference>
<accession>A0A8C6XF45</accession>
<dbReference type="GO" id="GO:0003735">
    <property type="term" value="F:structural constituent of ribosome"/>
    <property type="evidence" value="ECO:0007669"/>
    <property type="project" value="InterPro"/>
</dbReference>
<evidence type="ECO:0000313" key="4">
    <source>
        <dbReference type="Ensembl" id="ENSNNAP00000013303.1"/>
    </source>
</evidence>
<protein>
    <submittedName>
        <fullName evidence="4">Uncharacterized protein</fullName>
    </submittedName>
</protein>
<dbReference type="GO" id="GO:0006412">
    <property type="term" value="P:translation"/>
    <property type="evidence" value="ECO:0007669"/>
    <property type="project" value="InterPro"/>
</dbReference>
<proteinExistence type="inferred from homology"/>